<dbReference type="InterPro" id="IPR049792">
    <property type="entry name" value="PA1414-like"/>
</dbReference>
<protein>
    <submittedName>
        <fullName evidence="1">Uncharacterized protein</fullName>
    </submittedName>
</protein>
<proteinExistence type="predicted"/>
<gene>
    <name evidence="1" type="ORF">SAMN05216186_11039</name>
</gene>
<dbReference type="NCBIfam" id="NF041729">
    <property type="entry name" value="PA1414_fam"/>
    <property type="match status" value="1"/>
</dbReference>
<dbReference type="EMBL" id="FNFD01000010">
    <property type="protein sequence ID" value="SDK74742.1"/>
    <property type="molecule type" value="Genomic_DNA"/>
</dbReference>
<reference evidence="1 2" key="1">
    <citation type="submission" date="2016-10" db="EMBL/GenBank/DDBJ databases">
        <authorList>
            <person name="de Groot N.N."/>
        </authorList>
    </citation>
    <scope>NUCLEOTIDE SEQUENCE [LARGE SCALE GENOMIC DNA]</scope>
    <source>
        <strain evidence="1 2">JCM 21544</strain>
    </source>
</reference>
<accession>A0A1G9EF26</accession>
<dbReference type="RefSeq" id="WP_303621432.1">
    <property type="nucleotide sequence ID" value="NZ_CBKZNZ010000179.1"/>
</dbReference>
<dbReference type="Proteomes" id="UP000198706">
    <property type="component" value="Unassembled WGS sequence"/>
</dbReference>
<name>A0A1G9EF26_9PSED</name>
<organism evidence="1 2">
    <name type="scientific">Pseudomonas indica</name>
    <dbReference type="NCBI Taxonomy" id="137658"/>
    <lineage>
        <taxon>Bacteria</taxon>
        <taxon>Pseudomonadati</taxon>
        <taxon>Pseudomonadota</taxon>
        <taxon>Gammaproteobacteria</taxon>
        <taxon>Pseudomonadales</taxon>
        <taxon>Pseudomonadaceae</taxon>
        <taxon>Pseudomonas</taxon>
    </lineage>
</organism>
<dbReference type="AlphaFoldDB" id="A0A1G9EF26"/>
<evidence type="ECO:0000313" key="2">
    <source>
        <dbReference type="Proteomes" id="UP000198706"/>
    </source>
</evidence>
<sequence length="37" mass="4530">MKAWFERWVWNLSVALGLVEPPRPIEVRQEAQPRQRR</sequence>
<keyword evidence="2" id="KW-1185">Reference proteome</keyword>
<evidence type="ECO:0000313" key="1">
    <source>
        <dbReference type="EMBL" id="SDK74742.1"/>
    </source>
</evidence>